<name>A0A6A6LE40_HEVBR</name>
<dbReference type="PANTHER" id="PTHR47457:SF1">
    <property type="entry name" value="BTB DOMAIN-CONTAINING PROTEIN-RELATED"/>
    <property type="match status" value="1"/>
</dbReference>
<accession>A0A6A6LE40</accession>
<dbReference type="Proteomes" id="UP000467840">
    <property type="component" value="Chromosome 1"/>
</dbReference>
<sequence length="254" mass="28638">MVLEINVEEHQNFENDLRIVPRFGAWNNSKLDYVNSSNMVQCDPSSNLVPSIESAIQDEMGINNTIQNVEDLKSLSMKGVKELCGWQTMDELLANSTLDLIFQERFQALDDSFSSVRFPLLSYNLLKELGQSNLPKHIHVKFLGKKICNAEVIGDETNENQNIVDEGEVDDIEADDPEEELDAYEALDLAGDDDEASLLSHSYMGNNSRSYLQELFDSFQPVDASGDKIQDADSSDGEYQIYEQDDDDDDDDDD</sequence>
<organism evidence="2 3">
    <name type="scientific">Hevea brasiliensis</name>
    <name type="common">Para rubber tree</name>
    <name type="synonym">Siphonia brasiliensis</name>
    <dbReference type="NCBI Taxonomy" id="3981"/>
    <lineage>
        <taxon>Eukaryota</taxon>
        <taxon>Viridiplantae</taxon>
        <taxon>Streptophyta</taxon>
        <taxon>Embryophyta</taxon>
        <taxon>Tracheophyta</taxon>
        <taxon>Spermatophyta</taxon>
        <taxon>Magnoliopsida</taxon>
        <taxon>eudicotyledons</taxon>
        <taxon>Gunneridae</taxon>
        <taxon>Pentapetalae</taxon>
        <taxon>rosids</taxon>
        <taxon>fabids</taxon>
        <taxon>Malpighiales</taxon>
        <taxon>Euphorbiaceae</taxon>
        <taxon>Crotonoideae</taxon>
        <taxon>Micrandreae</taxon>
        <taxon>Hevea</taxon>
    </lineage>
</organism>
<evidence type="ECO:0000313" key="3">
    <source>
        <dbReference type="Proteomes" id="UP000467840"/>
    </source>
</evidence>
<dbReference type="PANTHER" id="PTHR47457">
    <property type="entry name" value="OS05G0345500 PROTEIN"/>
    <property type="match status" value="1"/>
</dbReference>
<dbReference type="AlphaFoldDB" id="A0A6A6LE40"/>
<feature type="compositionally biased region" description="Acidic residues" evidence="1">
    <location>
        <begin position="243"/>
        <end position="254"/>
    </location>
</feature>
<feature type="region of interest" description="Disordered" evidence="1">
    <location>
        <begin position="222"/>
        <end position="254"/>
    </location>
</feature>
<keyword evidence="3" id="KW-1185">Reference proteome</keyword>
<evidence type="ECO:0000256" key="1">
    <source>
        <dbReference type="SAM" id="MobiDB-lite"/>
    </source>
</evidence>
<proteinExistence type="predicted"/>
<protein>
    <submittedName>
        <fullName evidence="2">Uncharacterized protein</fullName>
    </submittedName>
</protein>
<gene>
    <name evidence="2" type="ORF">GH714_020838</name>
</gene>
<comment type="caution">
    <text evidence="2">The sequence shown here is derived from an EMBL/GenBank/DDBJ whole genome shotgun (WGS) entry which is preliminary data.</text>
</comment>
<evidence type="ECO:0000313" key="2">
    <source>
        <dbReference type="EMBL" id="KAF2298246.1"/>
    </source>
</evidence>
<reference evidence="2 3" key="1">
    <citation type="journal article" date="2020" name="Mol. Plant">
        <title>The Chromosome-Based Rubber Tree Genome Provides New Insights into Spurge Genome Evolution and Rubber Biosynthesis.</title>
        <authorList>
            <person name="Liu J."/>
            <person name="Shi C."/>
            <person name="Shi C.C."/>
            <person name="Li W."/>
            <person name="Zhang Q.J."/>
            <person name="Zhang Y."/>
            <person name="Li K."/>
            <person name="Lu H.F."/>
            <person name="Shi C."/>
            <person name="Zhu S.T."/>
            <person name="Xiao Z.Y."/>
            <person name="Nan H."/>
            <person name="Yue Y."/>
            <person name="Zhu X.G."/>
            <person name="Wu Y."/>
            <person name="Hong X.N."/>
            <person name="Fan G.Y."/>
            <person name="Tong Y."/>
            <person name="Zhang D."/>
            <person name="Mao C.L."/>
            <person name="Liu Y.L."/>
            <person name="Hao S.J."/>
            <person name="Liu W.Q."/>
            <person name="Lv M.Q."/>
            <person name="Zhang H.B."/>
            <person name="Liu Y."/>
            <person name="Hu-Tang G.R."/>
            <person name="Wang J.P."/>
            <person name="Wang J.H."/>
            <person name="Sun Y.H."/>
            <person name="Ni S.B."/>
            <person name="Chen W.B."/>
            <person name="Zhang X.C."/>
            <person name="Jiao Y.N."/>
            <person name="Eichler E.E."/>
            <person name="Li G.H."/>
            <person name="Liu X."/>
            <person name="Gao L.Z."/>
        </authorList>
    </citation>
    <scope>NUCLEOTIDE SEQUENCE [LARGE SCALE GENOMIC DNA]</scope>
    <source>
        <strain evidence="3">cv. GT1</strain>
        <tissue evidence="2">Leaf</tissue>
    </source>
</reference>
<dbReference type="EMBL" id="JAAGAX010000011">
    <property type="protein sequence ID" value="KAF2298246.1"/>
    <property type="molecule type" value="Genomic_DNA"/>
</dbReference>